<dbReference type="STRING" id="4615.A0A199VIF2"/>
<protein>
    <submittedName>
        <fullName evidence="1">60S ribosomal protein L7a</fullName>
    </submittedName>
</protein>
<evidence type="ECO:0000313" key="2">
    <source>
        <dbReference type="Proteomes" id="UP000092600"/>
    </source>
</evidence>
<gene>
    <name evidence="1" type="ORF">ACMD2_25243</name>
</gene>
<name>A0A199VIF2_ANACO</name>
<sequence>MPIIVLTSFGVSEAPALCTLFAEFRVAPALSTVDGHAPNREHSLRHVETCQQANFNGKFDEIRKKWGGGIMGSKSQSKTKARDKLLAKEAAQRI</sequence>
<organism evidence="1 2">
    <name type="scientific">Ananas comosus</name>
    <name type="common">Pineapple</name>
    <name type="synonym">Ananas ananas</name>
    <dbReference type="NCBI Taxonomy" id="4615"/>
    <lineage>
        <taxon>Eukaryota</taxon>
        <taxon>Viridiplantae</taxon>
        <taxon>Streptophyta</taxon>
        <taxon>Embryophyta</taxon>
        <taxon>Tracheophyta</taxon>
        <taxon>Spermatophyta</taxon>
        <taxon>Magnoliopsida</taxon>
        <taxon>Liliopsida</taxon>
        <taxon>Poales</taxon>
        <taxon>Bromeliaceae</taxon>
        <taxon>Bromelioideae</taxon>
        <taxon>Ananas</taxon>
    </lineage>
</organism>
<keyword evidence="1" id="KW-0689">Ribosomal protein</keyword>
<keyword evidence="1" id="KW-0687">Ribonucleoprotein</keyword>
<accession>A0A199VIF2</accession>
<dbReference type="AlphaFoldDB" id="A0A199VIF2"/>
<reference evidence="1 2" key="1">
    <citation type="journal article" date="2016" name="DNA Res.">
        <title>The draft genome of MD-2 pineapple using hybrid error correction of long reads.</title>
        <authorList>
            <person name="Redwan R.M."/>
            <person name="Saidin A."/>
            <person name="Kumar S.V."/>
        </authorList>
    </citation>
    <scope>NUCLEOTIDE SEQUENCE [LARGE SCALE GENOMIC DNA]</scope>
    <source>
        <strain evidence="2">cv. MD2</strain>
        <tissue evidence="1">Leaf</tissue>
    </source>
</reference>
<dbReference type="EMBL" id="LSRQ01001721">
    <property type="protein sequence ID" value="OAY76783.1"/>
    <property type="molecule type" value="Genomic_DNA"/>
</dbReference>
<dbReference type="InterPro" id="IPR029064">
    <property type="entry name" value="Ribosomal_eL30-like_sf"/>
</dbReference>
<comment type="caution">
    <text evidence="1">The sequence shown here is derived from an EMBL/GenBank/DDBJ whole genome shotgun (WGS) entry which is preliminary data.</text>
</comment>
<proteinExistence type="predicted"/>
<dbReference type="Gene3D" id="3.30.1330.30">
    <property type="match status" value="1"/>
</dbReference>
<evidence type="ECO:0000313" key="1">
    <source>
        <dbReference type="EMBL" id="OAY76783.1"/>
    </source>
</evidence>
<dbReference type="GO" id="GO:0005840">
    <property type="term" value="C:ribosome"/>
    <property type="evidence" value="ECO:0007669"/>
    <property type="project" value="UniProtKB-KW"/>
</dbReference>
<dbReference type="Proteomes" id="UP000092600">
    <property type="component" value="Unassembled WGS sequence"/>
</dbReference>